<proteinExistence type="predicted"/>
<reference evidence="3" key="1">
    <citation type="submission" date="2024-07" db="EMBL/GenBank/DDBJ databases">
        <title>Complete genome sequence of Prevotella sp. YM-2024 GTC17259.</title>
        <authorList>
            <person name="Hayashi M."/>
            <person name="Muto Y."/>
            <person name="Tanaka K."/>
            <person name="Niwa H."/>
        </authorList>
    </citation>
    <scope>NUCLEOTIDE SEQUENCE</scope>
    <source>
        <strain evidence="3">GTC17259</strain>
    </source>
</reference>
<evidence type="ECO:0000256" key="1">
    <source>
        <dbReference type="SAM" id="MobiDB-lite"/>
    </source>
</evidence>
<feature type="compositionally biased region" description="Basic and acidic residues" evidence="1">
    <location>
        <begin position="24"/>
        <end position="33"/>
    </location>
</feature>
<dbReference type="InterPro" id="IPR045755">
    <property type="entry name" value="FtsL-like"/>
</dbReference>
<keyword evidence="2" id="KW-1133">Transmembrane helix</keyword>
<feature type="transmembrane region" description="Helical" evidence="2">
    <location>
        <begin position="75"/>
        <end position="94"/>
    </location>
</feature>
<organism evidence="3">
    <name type="scientific">Prevotella sp. GTC17259</name>
    <dbReference type="NCBI Taxonomy" id="3236795"/>
    <lineage>
        <taxon>Bacteria</taxon>
        <taxon>Pseudomonadati</taxon>
        <taxon>Bacteroidota</taxon>
        <taxon>Bacteroidia</taxon>
        <taxon>Bacteroidales</taxon>
        <taxon>Prevotellaceae</taxon>
        <taxon>Prevotella</taxon>
    </lineage>
</organism>
<keyword evidence="2" id="KW-0812">Transmembrane</keyword>
<protein>
    <recommendedName>
        <fullName evidence="4">Cell division protein FtsL</fullName>
    </recommendedName>
</protein>
<dbReference type="AlphaFoldDB" id="A0AB33JEG4"/>
<evidence type="ECO:0000256" key="2">
    <source>
        <dbReference type="SAM" id="Phobius"/>
    </source>
</evidence>
<feature type="compositionally biased region" description="Basic and acidic residues" evidence="1">
    <location>
        <begin position="1"/>
        <end position="17"/>
    </location>
</feature>
<dbReference type="Pfam" id="PF19579">
    <property type="entry name" value="FtsL_2"/>
    <property type="match status" value="1"/>
</dbReference>
<accession>A0AB33JEG4</accession>
<sequence>MNKTEQDIDIKKKEEVKSIPSKATETKSEDTEHNTAGLSLKETIEEQATEGEAPHSSDFTLRKILGGDILNTQAIRRQIGVFLLITFFAIVYTANRYSVQKDLIEIDRLNKTLQDTKYKALSSSSNLTELCRESHVLEMLKNSNDSTLKIANQPPYIINVPDGK</sequence>
<name>A0AB33JEG4_9BACT</name>
<keyword evidence="2" id="KW-0472">Membrane</keyword>
<feature type="region of interest" description="Disordered" evidence="1">
    <location>
        <begin position="1"/>
        <end position="39"/>
    </location>
</feature>
<gene>
    <name evidence="3" type="ORF">GTC17259_16170</name>
</gene>
<evidence type="ECO:0008006" key="4">
    <source>
        <dbReference type="Google" id="ProtNLM"/>
    </source>
</evidence>
<dbReference type="EMBL" id="AP035787">
    <property type="protein sequence ID" value="BFO76567.1"/>
    <property type="molecule type" value="Genomic_DNA"/>
</dbReference>
<evidence type="ECO:0000313" key="3">
    <source>
        <dbReference type="EMBL" id="BFO76567.1"/>
    </source>
</evidence>